<dbReference type="OrthoDB" id="7960852at2"/>
<dbReference type="InterPro" id="IPR008407">
    <property type="entry name" value="Brnchd-chn_aa_trnsp_AzlD"/>
</dbReference>
<keyword evidence="1" id="KW-1133">Transmembrane helix</keyword>
<evidence type="ECO:0000256" key="1">
    <source>
        <dbReference type="SAM" id="Phobius"/>
    </source>
</evidence>
<accession>A0A2T6ASP7</accession>
<reference evidence="2 3" key="1">
    <citation type="submission" date="2018-04" db="EMBL/GenBank/DDBJ databases">
        <title>Genomic Encyclopedia of Archaeal and Bacterial Type Strains, Phase II (KMG-II): from individual species to whole genera.</title>
        <authorList>
            <person name="Goeker M."/>
        </authorList>
    </citation>
    <scope>NUCLEOTIDE SEQUENCE [LARGE SCALE GENOMIC DNA]</scope>
    <source>
        <strain evidence="2 3">DSM 21823</strain>
    </source>
</reference>
<dbReference type="RefSeq" id="WP_054303174.1">
    <property type="nucleotide sequence ID" value="NZ_QBKP01000015.1"/>
</dbReference>
<keyword evidence="1" id="KW-0812">Transmembrane</keyword>
<evidence type="ECO:0000313" key="3">
    <source>
        <dbReference type="Proteomes" id="UP000244224"/>
    </source>
</evidence>
<dbReference type="AlphaFoldDB" id="A0A2T6ASP7"/>
<keyword evidence="3" id="KW-1185">Reference proteome</keyword>
<protein>
    <submittedName>
        <fullName evidence="2">Branched-subunit amino acid transport protein AzlD</fullName>
    </submittedName>
</protein>
<sequence>MRAEVLALVVSVGAATWAFRYLPFRLNLSALSAGGWPGRMLAAIGPAAIAALFAVSVLPLLTGGAQAAFWAGTVAVIGLWFWRRSVVLATLGGALAYGVVFAI</sequence>
<evidence type="ECO:0000313" key="2">
    <source>
        <dbReference type="EMBL" id="PTX46851.1"/>
    </source>
</evidence>
<comment type="caution">
    <text evidence="2">The sequence shown here is derived from an EMBL/GenBank/DDBJ whole genome shotgun (WGS) entry which is preliminary data.</text>
</comment>
<gene>
    <name evidence="2" type="ORF">C8N34_115107</name>
</gene>
<dbReference type="Pfam" id="PF05437">
    <property type="entry name" value="AzlD"/>
    <property type="match status" value="1"/>
</dbReference>
<proteinExistence type="predicted"/>
<keyword evidence="1" id="KW-0472">Membrane</keyword>
<organism evidence="2 3">
    <name type="scientific">Gemmobacter caeni</name>
    <dbReference type="NCBI Taxonomy" id="589035"/>
    <lineage>
        <taxon>Bacteria</taxon>
        <taxon>Pseudomonadati</taxon>
        <taxon>Pseudomonadota</taxon>
        <taxon>Alphaproteobacteria</taxon>
        <taxon>Rhodobacterales</taxon>
        <taxon>Paracoccaceae</taxon>
        <taxon>Gemmobacter</taxon>
    </lineage>
</organism>
<dbReference type="Proteomes" id="UP000244224">
    <property type="component" value="Unassembled WGS sequence"/>
</dbReference>
<name>A0A2T6ASP7_9RHOB</name>
<dbReference type="EMBL" id="QBKP01000015">
    <property type="protein sequence ID" value="PTX46851.1"/>
    <property type="molecule type" value="Genomic_DNA"/>
</dbReference>
<feature type="transmembrane region" description="Helical" evidence="1">
    <location>
        <begin position="42"/>
        <end position="60"/>
    </location>
</feature>